<dbReference type="RefSeq" id="WP_190998227.1">
    <property type="nucleotide sequence ID" value="NZ_JACXSI010000022.1"/>
</dbReference>
<keyword evidence="1" id="KW-1133">Transmembrane helix</keyword>
<reference evidence="2" key="1">
    <citation type="submission" date="2020-09" db="EMBL/GenBank/DDBJ databases">
        <title>Bacillus faecalis sp. nov., a moderately halophilic bacterium isolated from cow faeces.</title>
        <authorList>
            <person name="Jiang L."/>
            <person name="Lee J."/>
        </authorList>
    </citation>
    <scope>NUCLEOTIDE SEQUENCE</scope>
    <source>
        <strain evidence="2">AGMB 02131</strain>
    </source>
</reference>
<organism evidence="2 3">
    <name type="scientific">Peribacillus faecalis</name>
    <dbReference type="NCBI Taxonomy" id="2772559"/>
    <lineage>
        <taxon>Bacteria</taxon>
        <taxon>Bacillati</taxon>
        <taxon>Bacillota</taxon>
        <taxon>Bacilli</taxon>
        <taxon>Bacillales</taxon>
        <taxon>Bacillaceae</taxon>
        <taxon>Peribacillus</taxon>
    </lineage>
</organism>
<keyword evidence="1" id="KW-0472">Membrane</keyword>
<evidence type="ECO:0000313" key="3">
    <source>
        <dbReference type="Proteomes" id="UP000602076"/>
    </source>
</evidence>
<protein>
    <recommendedName>
        <fullName evidence="4">HEAT repeat domain-containing protein</fullName>
    </recommendedName>
</protein>
<evidence type="ECO:0000313" key="2">
    <source>
        <dbReference type="EMBL" id="MBD3108689.1"/>
    </source>
</evidence>
<feature type="transmembrane region" description="Helical" evidence="1">
    <location>
        <begin position="6"/>
        <end position="29"/>
    </location>
</feature>
<accession>A0A927D0B8</accession>
<proteinExistence type="predicted"/>
<keyword evidence="3" id="KW-1185">Reference proteome</keyword>
<dbReference type="Proteomes" id="UP000602076">
    <property type="component" value="Unassembled WGS sequence"/>
</dbReference>
<dbReference type="SUPFAM" id="SSF48371">
    <property type="entry name" value="ARM repeat"/>
    <property type="match status" value="1"/>
</dbReference>
<dbReference type="EMBL" id="JACXSI010000022">
    <property type="protein sequence ID" value="MBD3108689.1"/>
    <property type="molecule type" value="Genomic_DNA"/>
</dbReference>
<dbReference type="InterPro" id="IPR011989">
    <property type="entry name" value="ARM-like"/>
</dbReference>
<name>A0A927D0B8_9BACI</name>
<dbReference type="Gene3D" id="1.25.10.10">
    <property type="entry name" value="Leucine-rich Repeat Variant"/>
    <property type="match status" value="1"/>
</dbReference>
<dbReference type="AlphaFoldDB" id="A0A927D0B8"/>
<comment type="caution">
    <text evidence="2">The sequence shown here is derived from an EMBL/GenBank/DDBJ whole genome shotgun (WGS) entry which is preliminary data.</text>
</comment>
<sequence length="346" mass="40470">MIIIDISITLLLFFIIVCVLVLGILYTYLTYKHQIESKRQSKKKEYIKSKQNDWHLFLLNDAELPDSLIPKQKYELLGVEDILLTYIQNFSDSTVQSKIKQFANTYLVNHYAKLLKSRILNKRMIALNRILDFQIDELIEDCLQLDLQKLSKEEQFQILKIQARFNPSIFLENIVAVQKLSDIEFKKILLTNDDWIVQELITQFKKLNLKKQCSLIETIGLKRTLDFSPFLESLLAHEHAEIRIHSLKAIYELGITTNTNQFLPFVSSPNWEERLMVAKLFQHLPLTQTRYHLVQLIQDSSWWVRYQAAITIINGKGGKNILENITEITTDQYAIDIAKEVLTIRG</sequence>
<gene>
    <name evidence="2" type="ORF">IEO70_09950</name>
</gene>
<evidence type="ECO:0008006" key="4">
    <source>
        <dbReference type="Google" id="ProtNLM"/>
    </source>
</evidence>
<dbReference type="InterPro" id="IPR016024">
    <property type="entry name" value="ARM-type_fold"/>
</dbReference>
<evidence type="ECO:0000256" key="1">
    <source>
        <dbReference type="SAM" id="Phobius"/>
    </source>
</evidence>
<keyword evidence="1" id="KW-0812">Transmembrane</keyword>